<dbReference type="OrthoDB" id="9810365at2"/>
<dbReference type="FunFam" id="3.40.50.620:FF:000003">
    <property type="entry name" value="Leucine--tRNA ligase"/>
    <property type="match status" value="1"/>
</dbReference>
<keyword evidence="7 9" id="KW-0030">Aminoacyl-tRNA synthetase</keyword>
<dbReference type="InterPro" id="IPR002300">
    <property type="entry name" value="aa-tRNA-synth_Ia"/>
</dbReference>
<dbReference type="SUPFAM" id="SSF52374">
    <property type="entry name" value="Nucleotidylyl transferase"/>
    <property type="match status" value="1"/>
</dbReference>
<evidence type="ECO:0000259" key="13">
    <source>
        <dbReference type="Pfam" id="PF09334"/>
    </source>
</evidence>
<dbReference type="Proteomes" id="UP000198988">
    <property type="component" value="Unassembled WGS sequence"/>
</dbReference>
<dbReference type="EMBL" id="CDSC02000026">
    <property type="protein sequence ID" value="SEH59394.1"/>
    <property type="molecule type" value="Genomic_DNA"/>
</dbReference>
<gene>
    <name evidence="9" type="primary">leuS</name>
    <name evidence="15" type="ORF">BAZSYMA_ORF24_GLIMMER3</name>
    <name evidence="16" type="ORF">BAZSYMB_SCAFFOLD00006_48</name>
</gene>
<evidence type="ECO:0000256" key="5">
    <source>
        <dbReference type="ARBA" id="ARBA00022840"/>
    </source>
</evidence>
<reference evidence="16" key="2">
    <citation type="submission" date="2016-06" db="EMBL/GenBank/DDBJ databases">
        <authorList>
            <person name="Olsen C.W."/>
            <person name="Carey S."/>
            <person name="Hinshaw L."/>
            <person name="Karasin A.I."/>
        </authorList>
    </citation>
    <scope>NUCLEOTIDE SEQUENCE [LARGE SCALE GENOMIC DNA]</scope>
    <source>
        <strain evidence="15">BazSymA</strain>
        <strain evidence="16">BazSymB</strain>
    </source>
</reference>
<dbReference type="Gene3D" id="3.40.50.620">
    <property type="entry name" value="HUPs"/>
    <property type="match status" value="2"/>
</dbReference>
<dbReference type="SUPFAM" id="SSF47323">
    <property type="entry name" value="Anticodon-binding domain of a subclass of class I aminoacyl-tRNA synthetases"/>
    <property type="match status" value="1"/>
</dbReference>
<dbReference type="STRING" id="235205.BAZSYMB_SCAFFOLD00006_48"/>
<dbReference type="CDD" id="cd07958">
    <property type="entry name" value="Anticodon_Ia_Leu_BEm"/>
    <property type="match status" value="1"/>
</dbReference>
<dbReference type="FunFam" id="3.90.740.10:FF:000012">
    <property type="entry name" value="Leucine--tRNA ligase"/>
    <property type="match status" value="1"/>
</dbReference>
<dbReference type="PRINTS" id="PR00985">
    <property type="entry name" value="TRNASYNTHLEU"/>
</dbReference>
<dbReference type="InterPro" id="IPR002302">
    <property type="entry name" value="Leu-tRNA-ligase"/>
</dbReference>
<dbReference type="AlphaFoldDB" id="A0A1H6M892"/>
<dbReference type="GO" id="GO:0006429">
    <property type="term" value="P:leucyl-tRNA aminoacylation"/>
    <property type="evidence" value="ECO:0007669"/>
    <property type="project" value="UniProtKB-UniRule"/>
</dbReference>
<name>A0A1H6M892_9GAMM</name>
<evidence type="ECO:0000256" key="2">
    <source>
        <dbReference type="ARBA" id="ARBA00022490"/>
    </source>
</evidence>
<dbReference type="Pfam" id="PF08264">
    <property type="entry name" value="Anticodon_1"/>
    <property type="match status" value="1"/>
</dbReference>
<evidence type="ECO:0000256" key="9">
    <source>
        <dbReference type="HAMAP-Rule" id="MF_00049"/>
    </source>
</evidence>
<dbReference type="SUPFAM" id="SSF50677">
    <property type="entry name" value="ValRS/IleRS/LeuRS editing domain"/>
    <property type="match status" value="1"/>
</dbReference>
<dbReference type="Gene3D" id="1.10.730.10">
    <property type="entry name" value="Isoleucyl-tRNA Synthetase, Domain 1"/>
    <property type="match status" value="1"/>
</dbReference>
<dbReference type="Proteomes" id="UP000198559">
    <property type="component" value="Unassembled WGS sequence"/>
</dbReference>
<dbReference type="InterPro" id="IPR025709">
    <property type="entry name" value="Leu_tRNA-synth_edit"/>
</dbReference>
<dbReference type="Pfam" id="PF00133">
    <property type="entry name" value="tRNA-synt_1"/>
    <property type="match status" value="1"/>
</dbReference>
<dbReference type="FunFam" id="1.10.730.10:FF:000011">
    <property type="entry name" value="Leucine--tRNA ligase chloroplastic/mitochondrial"/>
    <property type="match status" value="1"/>
</dbReference>
<dbReference type="InterPro" id="IPR013155">
    <property type="entry name" value="M/V/L/I-tRNA-synth_anticd-bd"/>
</dbReference>
<evidence type="ECO:0000256" key="10">
    <source>
        <dbReference type="RuleBase" id="RU363035"/>
    </source>
</evidence>
<protein>
    <recommendedName>
        <fullName evidence="9">Leucine--tRNA ligase</fullName>
        <ecNumber evidence="9">6.1.1.4</ecNumber>
    </recommendedName>
    <alternativeName>
        <fullName evidence="9">Leucyl-tRNA synthetase</fullName>
        <shortName evidence="9">LeuRS</shortName>
    </alternativeName>
</protein>
<evidence type="ECO:0000259" key="11">
    <source>
        <dbReference type="Pfam" id="PF00133"/>
    </source>
</evidence>
<evidence type="ECO:0000256" key="8">
    <source>
        <dbReference type="ARBA" id="ARBA00047469"/>
    </source>
</evidence>
<comment type="subcellular location">
    <subcellularLocation>
        <location evidence="9">Cytoplasm</location>
    </subcellularLocation>
</comment>
<dbReference type="GO" id="GO:0004823">
    <property type="term" value="F:leucine-tRNA ligase activity"/>
    <property type="evidence" value="ECO:0007669"/>
    <property type="project" value="UniProtKB-UniRule"/>
</dbReference>
<dbReference type="GO" id="GO:0005829">
    <property type="term" value="C:cytosol"/>
    <property type="evidence" value="ECO:0007669"/>
    <property type="project" value="TreeGrafter"/>
</dbReference>
<feature type="domain" description="Leucyl-tRNA synthetase editing" evidence="14">
    <location>
        <begin position="221"/>
        <end position="399"/>
    </location>
</feature>
<evidence type="ECO:0000256" key="3">
    <source>
        <dbReference type="ARBA" id="ARBA00022598"/>
    </source>
</evidence>
<keyword evidence="2 9" id="KW-0963">Cytoplasm</keyword>
<dbReference type="PANTHER" id="PTHR43740:SF2">
    <property type="entry name" value="LEUCINE--TRNA LIGASE, MITOCHONDRIAL"/>
    <property type="match status" value="1"/>
</dbReference>
<feature type="domain" description="Aminoacyl-tRNA synthetase class Ia" evidence="11">
    <location>
        <begin position="412"/>
        <end position="614"/>
    </location>
</feature>
<evidence type="ECO:0000313" key="15">
    <source>
        <dbReference type="EMBL" id="SEH59394.1"/>
    </source>
</evidence>
<dbReference type="CDD" id="cd00812">
    <property type="entry name" value="LeuRS_core"/>
    <property type="match status" value="1"/>
</dbReference>
<feature type="domain" description="Methionyl/Leucyl tRNA synthetase" evidence="13">
    <location>
        <begin position="39"/>
        <end position="171"/>
    </location>
</feature>
<dbReference type="Pfam" id="PF13603">
    <property type="entry name" value="tRNA-synt_1_2"/>
    <property type="match status" value="1"/>
</dbReference>
<comment type="catalytic activity">
    <reaction evidence="8 9">
        <text>tRNA(Leu) + L-leucine + ATP = L-leucyl-tRNA(Leu) + AMP + diphosphate</text>
        <dbReference type="Rhea" id="RHEA:11688"/>
        <dbReference type="Rhea" id="RHEA-COMP:9613"/>
        <dbReference type="Rhea" id="RHEA-COMP:9622"/>
        <dbReference type="ChEBI" id="CHEBI:30616"/>
        <dbReference type="ChEBI" id="CHEBI:33019"/>
        <dbReference type="ChEBI" id="CHEBI:57427"/>
        <dbReference type="ChEBI" id="CHEBI:78442"/>
        <dbReference type="ChEBI" id="CHEBI:78494"/>
        <dbReference type="ChEBI" id="CHEBI:456215"/>
        <dbReference type="EC" id="6.1.1.4"/>
    </reaction>
</comment>
<evidence type="ECO:0000259" key="12">
    <source>
        <dbReference type="Pfam" id="PF08264"/>
    </source>
</evidence>
<dbReference type="InterPro" id="IPR015413">
    <property type="entry name" value="Methionyl/Leucyl_tRNA_Synth"/>
</dbReference>
<dbReference type="PROSITE" id="PS00178">
    <property type="entry name" value="AA_TRNA_LIGASE_I"/>
    <property type="match status" value="1"/>
</dbReference>
<evidence type="ECO:0000313" key="17">
    <source>
        <dbReference type="Proteomes" id="UP000198559"/>
    </source>
</evidence>
<dbReference type="NCBIfam" id="TIGR00396">
    <property type="entry name" value="leuS_bact"/>
    <property type="match status" value="1"/>
</dbReference>
<feature type="domain" description="Methionyl/Valyl/Leucyl/Isoleucyl-tRNA synthetase anticodon-binding" evidence="12">
    <location>
        <begin position="656"/>
        <end position="777"/>
    </location>
</feature>
<organism evidence="16 17">
    <name type="scientific">Bathymodiolus azoricus thioautotrophic gill symbiont</name>
    <dbReference type="NCBI Taxonomy" id="235205"/>
    <lineage>
        <taxon>Bacteria</taxon>
        <taxon>Pseudomonadati</taxon>
        <taxon>Pseudomonadota</taxon>
        <taxon>Gammaproteobacteria</taxon>
        <taxon>sulfur-oxidizing symbionts</taxon>
    </lineage>
</organism>
<dbReference type="FunFam" id="3.10.20.590:FF:000001">
    <property type="entry name" value="Leucine--tRNA ligase"/>
    <property type="match status" value="1"/>
</dbReference>
<comment type="similarity">
    <text evidence="1 9 10">Belongs to the class-I aminoacyl-tRNA synthetase family.</text>
</comment>
<dbReference type="Gene3D" id="3.10.20.590">
    <property type="match status" value="1"/>
</dbReference>
<evidence type="ECO:0000256" key="1">
    <source>
        <dbReference type="ARBA" id="ARBA00005594"/>
    </source>
</evidence>
<reference evidence="17 18" key="1">
    <citation type="submission" date="2016-06" db="EMBL/GenBank/DDBJ databases">
        <authorList>
            <person name="Petersen J."/>
            <person name="Sayavedra L."/>
        </authorList>
    </citation>
    <scope>NUCLEOTIDE SEQUENCE [LARGE SCALE GENOMIC DNA]</scope>
    <source>
        <strain evidence="18">BazSymA</strain>
        <strain evidence="17">BazSymB</strain>
    </source>
</reference>
<evidence type="ECO:0000256" key="4">
    <source>
        <dbReference type="ARBA" id="ARBA00022741"/>
    </source>
</evidence>
<keyword evidence="4 9" id="KW-0547">Nucleotide-binding</keyword>
<dbReference type="EC" id="6.1.1.4" evidence="9"/>
<feature type="binding site" evidence="9">
    <location>
        <position position="577"/>
    </location>
    <ligand>
        <name>ATP</name>
        <dbReference type="ChEBI" id="CHEBI:30616"/>
    </ligand>
</feature>
<dbReference type="GO" id="GO:0002161">
    <property type="term" value="F:aminoacyl-tRNA deacylase activity"/>
    <property type="evidence" value="ECO:0007669"/>
    <property type="project" value="InterPro"/>
</dbReference>
<evidence type="ECO:0000313" key="18">
    <source>
        <dbReference type="Proteomes" id="UP000198988"/>
    </source>
</evidence>
<evidence type="ECO:0000256" key="6">
    <source>
        <dbReference type="ARBA" id="ARBA00022917"/>
    </source>
</evidence>
<dbReference type="FunFam" id="3.40.50.620:FF:000056">
    <property type="entry name" value="Leucine--tRNA ligase"/>
    <property type="match status" value="1"/>
</dbReference>
<dbReference type="InterPro" id="IPR001412">
    <property type="entry name" value="aa-tRNA-synth_I_CS"/>
</dbReference>
<dbReference type="GO" id="GO:0005524">
    <property type="term" value="F:ATP binding"/>
    <property type="evidence" value="ECO:0007669"/>
    <property type="project" value="UniProtKB-UniRule"/>
</dbReference>
<dbReference type="HAMAP" id="MF_00049_B">
    <property type="entry name" value="Leu_tRNA_synth_B"/>
    <property type="match status" value="1"/>
</dbReference>
<proteinExistence type="inferred from homology"/>
<keyword evidence="5 9" id="KW-0067">ATP-binding</keyword>
<feature type="short sequence motif" description="'HIGH' region" evidence="9">
    <location>
        <begin position="42"/>
        <end position="52"/>
    </location>
</feature>
<evidence type="ECO:0000313" key="16">
    <source>
        <dbReference type="EMBL" id="SEH94244.1"/>
    </source>
</evidence>
<feature type="short sequence motif" description="'KMSKS' region" evidence="9">
    <location>
        <begin position="574"/>
        <end position="578"/>
    </location>
</feature>
<keyword evidence="3 9" id="KW-0436">Ligase</keyword>
<dbReference type="InterPro" id="IPR009008">
    <property type="entry name" value="Val/Leu/Ile-tRNA-synth_edit"/>
</dbReference>
<dbReference type="InterPro" id="IPR009080">
    <property type="entry name" value="tRNAsynth_Ia_anticodon-bd"/>
</dbReference>
<dbReference type="PANTHER" id="PTHR43740">
    <property type="entry name" value="LEUCYL-TRNA SYNTHETASE"/>
    <property type="match status" value="1"/>
</dbReference>
<evidence type="ECO:0000259" key="14">
    <source>
        <dbReference type="Pfam" id="PF13603"/>
    </source>
</evidence>
<dbReference type="InterPro" id="IPR014729">
    <property type="entry name" value="Rossmann-like_a/b/a_fold"/>
</dbReference>
<dbReference type="Pfam" id="PF09334">
    <property type="entry name" value="tRNA-synt_1g"/>
    <property type="match status" value="1"/>
</dbReference>
<accession>A0A1H6M892</accession>
<dbReference type="RefSeq" id="WP_090714470.1">
    <property type="nucleotide sequence ID" value="NZ_CAESAP020000243.1"/>
</dbReference>
<dbReference type="EMBL" id="CVUD02000250">
    <property type="protein sequence ID" value="SEH94244.1"/>
    <property type="molecule type" value="Genomic_DNA"/>
</dbReference>
<sequence length="816" mass="92714">MNSEYNAQEIEAQAQKYWQENKLFEAIEDNSKEKFYCLSMFPYPSGRLHMGHVRNYSIGDVIARYQKMQGKNVLQPIGWDGFGLPAENAALKNKVPPAKWTYENINYMRQQLTELGFGYDWSRELATCHPQYYRWEQWLFVKLFEKGLVYKKNAVVNWDPVDQTVLANEQVIDGRGWRSDALIEKKEISQWFMRITDYADELLEGLDKLDGWPDAVKTMQKNWIGKSIGLEIDFTRKNFDTLSVYTTRPDTLMGVTYLAIAAEHPLALEAGKDNPAVQAFIDECKAMETSEAAMETMEKKGIDSELKCTHPITGEVVPIWVANFILMGYGTGAVMSVPAHDERDYEFAKKYNINIKQVINKDKNTNEGAITDKGVLFNSGQFDGLGFDQAFDKIAKTLEDKNLGSKKTNYRLRDWGVSRQRYWGCPIPVINCPSCGSVAVEESDLPVVLPEEVSFDGVGSPIKKMPEFYTTTCPKCGKAAQRETDTFDTFFESSWYFSRYTCKDNSKAMLDERANYWLKGGGVDQYIGGIEHAILHLLYARFFNKLLRDEGLVENDEPFKNLLTQGMVLKDGAKMSKSKGNTVDPQEMIAQYGADTVRLFILFAAPPTQDLEWSDSGLEGAHRFINKVYRLVKDFIKDQVSNPVGSLDNLNEIQQNIRFKTHQTLKKITDDMERRHLFNTVIAALMELSNTLSKFTDTTDTSMVVRKESLHILLKTLSPIAPHLCHHLWQELGHKTAIINEPWPSIDESALVQNKVQIIVQVNGKLRAKLITHADTSKAQVEAQALADENVAKFIDGKTVIKVIVVPNKLINIVVH</sequence>
<keyword evidence="6 9" id="KW-0648">Protein biosynthesis</keyword>
<evidence type="ECO:0000256" key="7">
    <source>
        <dbReference type="ARBA" id="ARBA00023146"/>
    </source>
</evidence>